<evidence type="ECO:0000313" key="3">
    <source>
        <dbReference type="Proteomes" id="UP001227192"/>
    </source>
</evidence>
<keyword evidence="3" id="KW-1185">Reference proteome</keyword>
<protein>
    <submittedName>
        <fullName evidence="2">Uncharacterized protein</fullName>
    </submittedName>
</protein>
<proteinExistence type="predicted"/>
<reference evidence="2" key="1">
    <citation type="submission" date="2015-06" db="EMBL/GenBank/DDBJ databases">
        <authorList>
            <person name="Nguyen H."/>
        </authorList>
    </citation>
    <scope>NUCLEOTIDE SEQUENCE</scope>
    <source>
        <strain evidence="2">DAOM 180753</strain>
    </source>
</reference>
<feature type="region of interest" description="Disordered" evidence="1">
    <location>
        <begin position="91"/>
        <end position="112"/>
    </location>
</feature>
<name>A0AAI9XC00_PENTH</name>
<dbReference type="Proteomes" id="UP001227192">
    <property type="component" value="Unassembled WGS sequence"/>
</dbReference>
<reference evidence="2" key="2">
    <citation type="journal article" date="2016" name="Fungal Biol.">
        <title>Ochratoxin A production by Penicillium thymicola.</title>
        <authorList>
            <person name="Nguyen H.D.T."/>
            <person name="McMullin D.R."/>
            <person name="Ponomareva E."/>
            <person name="Riley R."/>
            <person name="Pomraning K.R."/>
            <person name="Baker S.E."/>
            <person name="Seifert K.A."/>
        </authorList>
    </citation>
    <scope>NUCLEOTIDE SEQUENCE</scope>
    <source>
        <strain evidence="2">DAOM 180753</strain>
    </source>
</reference>
<evidence type="ECO:0000313" key="2">
    <source>
        <dbReference type="EMBL" id="KAJ9491084.1"/>
    </source>
</evidence>
<sequence length="112" mass="13198">MGPRAKREEAKLEWWDKAPSMLSRWYNSWGGHDFYAIKDLPELSLYRPVLHRWLASYQILSRRFFLVPRTLQTRRRQARLLLREGEEPRTHCALPLSPTTPPSLAASPYLPP</sequence>
<organism evidence="2 3">
    <name type="scientific">Penicillium thymicola</name>
    <dbReference type="NCBI Taxonomy" id="293382"/>
    <lineage>
        <taxon>Eukaryota</taxon>
        <taxon>Fungi</taxon>
        <taxon>Dikarya</taxon>
        <taxon>Ascomycota</taxon>
        <taxon>Pezizomycotina</taxon>
        <taxon>Eurotiomycetes</taxon>
        <taxon>Eurotiomycetidae</taxon>
        <taxon>Eurotiales</taxon>
        <taxon>Aspergillaceae</taxon>
        <taxon>Penicillium</taxon>
    </lineage>
</organism>
<gene>
    <name evidence="2" type="ORF">VN97_g2148</name>
</gene>
<dbReference type="EMBL" id="LACB01000040">
    <property type="protein sequence ID" value="KAJ9491084.1"/>
    <property type="molecule type" value="Genomic_DNA"/>
</dbReference>
<comment type="caution">
    <text evidence="2">The sequence shown here is derived from an EMBL/GenBank/DDBJ whole genome shotgun (WGS) entry which is preliminary data.</text>
</comment>
<feature type="compositionally biased region" description="Low complexity" evidence="1">
    <location>
        <begin position="93"/>
        <end position="112"/>
    </location>
</feature>
<dbReference type="AlphaFoldDB" id="A0AAI9XC00"/>
<evidence type="ECO:0000256" key="1">
    <source>
        <dbReference type="SAM" id="MobiDB-lite"/>
    </source>
</evidence>
<accession>A0AAI9XC00</accession>